<organism evidence="2 3">
    <name type="scientific">Ferrovibrio terrae</name>
    <dbReference type="NCBI Taxonomy" id="2594003"/>
    <lineage>
        <taxon>Bacteria</taxon>
        <taxon>Pseudomonadati</taxon>
        <taxon>Pseudomonadota</taxon>
        <taxon>Alphaproteobacteria</taxon>
        <taxon>Rhodospirillales</taxon>
        <taxon>Rhodospirillaceae</taxon>
        <taxon>Ferrovibrio</taxon>
    </lineage>
</organism>
<gene>
    <name evidence="2" type="ORF">FNB15_12110</name>
</gene>
<dbReference type="Proteomes" id="UP000317496">
    <property type="component" value="Chromosome"/>
</dbReference>
<dbReference type="RefSeq" id="WP_144068948.1">
    <property type="nucleotide sequence ID" value="NZ_CP041636.1"/>
</dbReference>
<evidence type="ECO:0000313" key="2">
    <source>
        <dbReference type="EMBL" id="QDO97967.1"/>
    </source>
</evidence>
<accession>A0A516H2G6</accession>
<keyword evidence="3" id="KW-1185">Reference proteome</keyword>
<dbReference type="KEGG" id="fer:FNB15_12110"/>
<name>A0A516H2G6_9PROT</name>
<proteinExistence type="predicted"/>
<feature type="transmembrane region" description="Helical" evidence="1">
    <location>
        <begin position="36"/>
        <end position="59"/>
    </location>
</feature>
<sequence length="106" mass="11647">MRFRQPLSLFRKPQPADRDLLPWWHPASLLRGAWNLAFSAALGVGIGAITLDLATQIVAKLAGVTGLGSGDWQDWHGPLQPVAWIVGCFVAIVAYMSYRMDDKIDA</sequence>
<dbReference type="EMBL" id="CP041636">
    <property type="protein sequence ID" value="QDO97967.1"/>
    <property type="molecule type" value="Genomic_DNA"/>
</dbReference>
<feature type="transmembrane region" description="Helical" evidence="1">
    <location>
        <begin position="79"/>
        <end position="98"/>
    </location>
</feature>
<protein>
    <submittedName>
        <fullName evidence="2">Uncharacterized protein</fullName>
    </submittedName>
</protein>
<reference evidence="2 3" key="1">
    <citation type="submission" date="2019-07" db="EMBL/GenBank/DDBJ databases">
        <title>Genome sequencing for Ferrovibrio sp. K5.</title>
        <authorList>
            <person name="Park S.-J."/>
        </authorList>
    </citation>
    <scope>NUCLEOTIDE SEQUENCE [LARGE SCALE GENOMIC DNA]</scope>
    <source>
        <strain evidence="2 3">K5</strain>
    </source>
</reference>
<evidence type="ECO:0000313" key="3">
    <source>
        <dbReference type="Proteomes" id="UP000317496"/>
    </source>
</evidence>
<keyword evidence="1" id="KW-0812">Transmembrane</keyword>
<dbReference type="AlphaFoldDB" id="A0A516H2G6"/>
<keyword evidence="1" id="KW-1133">Transmembrane helix</keyword>
<keyword evidence="1" id="KW-0472">Membrane</keyword>
<evidence type="ECO:0000256" key="1">
    <source>
        <dbReference type="SAM" id="Phobius"/>
    </source>
</evidence>